<dbReference type="AlphaFoldDB" id="A0A5B7IYD3"/>
<evidence type="ECO:0000313" key="2">
    <source>
        <dbReference type="Proteomes" id="UP000324222"/>
    </source>
</evidence>
<proteinExistence type="predicted"/>
<gene>
    <name evidence="1" type="ORF">E2C01_083930</name>
</gene>
<keyword evidence="2" id="KW-1185">Reference proteome</keyword>
<accession>A0A5B7IYD3</accession>
<sequence>MEPPVSLIKTPTPRLPRLLAWVCYQKYSNSKGVNRVSSGCFTFNVVSRITIATRNKRKEEENIRQVPRL</sequence>
<protein>
    <submittedName>
        <fullName evidence="1">Uncharacterized protein</fullName>
    </submittedName>
</protein>
<dbReference type="Proteomes" id="UP000324222">
    <property type="component" value="Unassembled WGS sequence"/>
</dbReference>
<name>A0A5B7IYD3_PORTR</name>
<dbReference type="EMBL" id="VSRR010079613">
    <property type="protein sequence ID" value="MPC89002.1"/>
    <property type="molecule type" value="Genomic_DNA"/>
</dbReference>
<evidence type="ECO:0000313" key="1">
    <source>
        <dbReference type="EMBL" id="MPC89002.1"/>
    </source>
</evidence>
<comment type="caution">
    <text evidence="1">The sequence shown here is derived from an EMBL/GenBank/DDBJ whole genome shotgun (WGS) entry which is preliminary data.</text>
</comment>
<reference evidence="1 2" key="1">
    <citation type="submission" date="2019-05" db="EMBL/GenBank/DDBJ databases">
        <title>Another draft genome of Portunus trituberculatus and its Hox gene families provides insights of decapod evolution.</title>
        <authorList>
            <person name="Jeong J.-H."/>
            <person name="Song I."/>
            <person name="Kim S."/>
            <person name="Choi T."/>
            <person name="Kim D."/>
            <person name="Ryu S."/>
            <person name="Kim W."/>
        </authorList>
    </citation>
    <scope>NUCLEOTIDE SEQUENCE [LARGE SCALE GENOMIC DNA]</scope>
    <source>
        <tissue evidence="1">Muscle</tissue>
    </source>
</reference>
<organism evidence="1 2">
    <name type="scientific">Portunus trituberculatus</name>
    <name type="common">Swimming crab</name>
    <name type="synonym">Neptunus trituberculatus</name>
    <dbReference type="NCBI Taxonomy" id="210409"/>
    <lineage>
        <taxon>Eukaryota</taxon>
        <taxon>Metazoa</taxon>
        <taxon>Ecdysozoa</taxon>
        <taxon>Arthropoda</taxon>
        <taxon>Crustacea</taxon>
        <taxon>Multicrustacea</taxon>
        <taxon>Malacostraca</taxon>
        <taxon>Eumalacostraca</taxon>
        <taxon>Eucarida</taxon>
        <taxon>Decapoda</taxon>
        <taxon>Pleocyemata</taxon>
        <taxon>Brachyura</taxon>
        <taxon>Eubrachyura</taxon>
        <taxon>Portunoidea</taxon>
        <taxon>Portunidae</taxon>
        <taxon>Portuninae</taxon>
        <taxon>Portunus</taxon>
    </lineage>
</organism>